<comment type="caution">
    <text evidence="1">The sequence shown here is derived from an EMBL/GenBank/DDBJ whole genome shotgun (WGS) entry which is preliminary data.</text>
</comment>
<organism evidence="1 2">
    <name type="scientific">Durusdinium trenchii</name>
    <dbReference type="NCBI Taxonomy" id="1381693"/>
    <lineage>
        <taxon>Eukaryota</taxon>
        <taxon>Sar</taxon>
        <taxon>Alveolata</taxon>
        <taxon>Dinophyceae</taxon>
        <taxon>Suessiales</taxon>
        <taxon>Symbiodiniaceae</taxon>
        <taxon>Durusdinium</taxon>
    </lineage>
</organism>
<accession>A0ABP0IEW4</accession>
<sequence>MVASSFANATNLDVLESKTSADVNREEEVYAVKESPPGQASYSLQSYEDLFPGFPLPADQPGQPGFAEDAPPELIRAMKTNDGETSVLCGASLGDNRISCGVHLFDDPKSGAPYVVPLQDTGRALKAVIPQEVGGAEDMAEDTGESITSLQSSGAFSLFVPGGPQGAVKWKTRARQRACAFLSAAGT</sequence>
<evidence type="ECO:0000313" key="1">
    <source>
        <dbReference type="EMBL" id="CAK9000012.1"/>
    </source>
</evidence>
<reference evidence="1 2" key="1">
    <citation type="submission" date="2024-02" db="EMBL/GenBank/DDBJ databases">
        <authorList>
            <person name="Chen Y."/>
            <person name="Shah S."/>
            <person name="Dougan E. K."/>
            <person name="Thang M."/>
            <person name="Chan C."/>
        </authorList>
    </citation>
    <scope>NUCLEOTIDE SEQUENCE [LARGE SCALE GENOMIC DNA]</scope>
</reference>
<protein>
    <submittedName>
        <fullName evidence="1">Uncharacterized protein</fullName>
    </submittedName>
</protein>
<gene>
    <name evidence="1" type="ORF">CCMP2556_LOCUS5896</name>
</gene>
<keyword evidence="2" id="KW-1185">Reference proteome</keyword>
<evidence type="ECO:0000313" key="2">
    <source>
        <dbReference type="Proteomes" id="UP001642484"/>
    </source>
</evidence>
<dbReference type="Proteomes" id="UP001642484">
    <property type="component" value="Unassembled WGS sequence"/>
</dbReference>
<name>A0ABP0IEW4_9DINO</name>
<proteinExistence type="predicted"/>
<dbReference type="EMBL" id="CAXAMN010002514">
    <property type="protein sequence ID" value="CAK9000012.1"/>
    <property type="molecule type" value="Genomic_DNA"/>
</dbReference>